<evidence type="ECO:0000259" key="7">
    <source>
        <dbReference type="Pfam" id="PF01432"/>
    </source>
</evidence>
<dbReference type="InterPro" id="IPR001567">
    <property type="entry name" value="Pept_M3A_M3B_dom"/>
</dbReference>
<organism evidence="8 9">
    <name type="scientific">Murimonas intestini</name>
    <dbReference type="NCBI Taxonomy" id="1337051"/>
    <lineage>
        <taxon>Bacteria</taxon>
        <taxon>Bacillati</taxon>
        <taxon>Bacillota</taxon>
        <taxon>Clostridia</taxon>
        <taxon>Lachnospirales</taxon>
        <taxon>Lachnospiraceae</taxon>
        <taxon>Murimonas</taxon>
    </lineage>
</organism>
<feature type="domain" description="Peptidase M3A/M3B catalytic" evidence="7">
    <location>
        <begin position="166"/>
        <end position="547"/>
    </location>
</feature>
<dbReference type="Pfam" id="PF01432">
    <property type="entry name" value="Peptidase_M3"/>
    <property type="match status" value="1"/>
</dbReference>
<evidence type="ECO:0000256" key="5">
    <source>
        <dbReference type="ARBA" id="ARBA00023049"/>
    </source>
</evidence>
<keyword evidence="3 6" id="KW-0378">Hydrolase</keyword>
<sequence>MQKFSEIVYERPDTNAFMGKIEEYMEKLPLAGSYEEAKELFLWMNSEADHLDTMNTVASIRNTINTADEFYEKEVEFMNSELPKIQLKMKEANKLLLESPWLSEFEKDFGELYFLNIKNRMRLADEKIIQNQIRESQLTQQYAKASAVCTATFHGEEVNFYGLLKYMQSTDRAVRKEAFEAWAGLYESVSGELDKIYDELIKVRCEMAEVLGFSDYIEMAYLQRERYDYKKEDVAVFRKQIEETVVPVCRRLFEEQRERLGIETLHYYDEALVYPEGNAVPSGTKDEMIEKAGKMYHELSHETGEFFDFMVCNDLFDLETKPGKRQGGYCTFLADYKAPFIFSNFNQTSADVDVLTHEAGHAFEAYIASRLLPLSEQSWSTSEIDEIHSMSMEFFTYPWMELFFGGDADKYRYAHLADALEVIPYMACVDEFQHEVYEGRVTDAKERRNIWSRLEKKYLPWRDYDGNDFLENGGFWMQKQHIFLFPFYYIDYALAQMGALELYGRMKENREEAWNDYCRLCRAGGSKGYFELLKEAHLSNPFAGGTVEKIMGQIKKEL</sequence>
<proteinExistence type="inferred from homology"/>
<dbReference type="SUPFAM" id="SSF55486">
    <property type="entry name" value="Metalloproteases ('zincins'), catalytic domain"/>
    <property type="match status" value="1"/>
</dbReference>
<evidence type="ECO:0000256" key="2">
    <source>
        <dbReference type="ARBA" id="ARBA00022723"/>
    </source>
</evidence>
<evidence type="ECO:0000256" key="4">
    <source>
        <dbReference type="ARBA" id="ARBA00022833"/>
    </source>
</evidence>
<evidence type="ECO:0000256" key="6">
    <source>
        <dbReference type="RuleBase" id="RU003435"/>
    </source>
</evidence>
<evidence type="ECO:0000313" key="8">
    <source>
        <dbReference type="EMBL" id="PWJ78830.1"/>
    </source>
</evidence>
<dbReference type="GO" id="GO:0004222">
    <property type="term" value="F:metalloendopeptidase activity"/>
    <property type="evidence" value="ECO:0007669"/>
    <property type="project" value="InterPro"/>
</dbReference>
<dbReference type="EMBL" id="QGGY01000001">
    <property type="protein sequence ID" value="PWJ78830.1"/>
    <property type="molecule type" value="Genomic_DNA"/>
</dbReference>
<comment type="caution">
    <text evidence="8">The sequence shown here is derived from an EMBL/GenBank/DDBJ whole genome shotgun (WGS) entry which is preliminary data.</text>
</comment>
<keyword evidence="2 6" id="KW-0479">Metal-binding</keyword>
<dbReference type="GO" id="GO:0046872">
    <property type="term" value="F:metal ion binding"/>
    <property type="evidence" value="ECO:0007669"/>
    <property type="project" value="UniProtKB-UniRule"/>
</dbReference>
<protein>
    <submittedName>
        <fullName evidence="8">M3 family oligoendopeptidase</fullName>
    </submittedName>
</protein>
<keyword evidence="5 6" id="KW-0482">Metalloprotease</keyword>
<evidence type="ECO:0000256" key="3">
    <source>
        <dbReference type="ARBA" id="ARBA00022801"/>
    </source>
</evidence>
<keyword evidence="1 6" id="KW-0645">Protease</keyword>
<reference evidence="8 9" key="1">
    <citation type="submission" date="2018-05" db="EMBL/GenBank/DDBJ databases">
        <authorList>
            <person name="Goeker M."/>
            <person name="Huntemann M."/>
            <person name="Clum A."/>
            <person name="Pillay M."/>
            <person name="Palaniappan K."/>
            <person name="Varghese N."/>
            <person name="Mikhailova N."/>
            <person name="Stamatis D."/>
            <person name="Reddy T."/>
            <person name="Daum C."/>
            <person name="Shapiro N."/>
            <person name="Ivanova N."/>
            <person name="Kyrpides N."/>
            <person name="Woyke T."/>
        </authorList>
    </citation>
    <scope>NUCLEOTIDE SEQUENCE [LARGE SCALE GENOMIC DNA]</scope>
    <source>
        <strain evidence="8 9">DSM 26524</strain>
    </source>
</reference>
<dbReference type="Gene3D" id="1.10.1370.30">
    <property type="match status" value="1"/>
</dbReference>
<dbReference type="NCBIfam" id="TIGR02289">
    <property type="entry name" value="M3_not_pepF"/>
    <property type="match status" value="1"/>
</dbReference>
<gene>
    <name evidence="8" type="ORF">C7383_101199</name>
</gene>
<comment type="similarity">
    <text evidence="6">Belongs to the peptidase M3 family.</text>
</comment>
<dbReference type="GO" id="GO:0006508">
    <property type="term" value="P:proteolysis"/>
    <property type="evidence" value="ECO:0007669"/>
    <property type="project" value="UniProtKB-KW"/>
</dbReference>
<accession>A0AB73T9I7</accession>
<dbReference type="RefSeq" id="WP_109624275.1">
    <property type="nucleotide sequence ID" value="NZ_CABJAT010000001.1"/>
</dbReference>
<keyword evidence="9" id="KW-1185">Reference proteome</keyword>
<dbReference type="AlphaFoldDB" id="A0AB73T9I7"/>
<name>A0AB73T9I7_9FIRM</name>
<dbReference type="InterPro" id="IPR011976">
    <property type="entry name" value="Pept_M3B_oligopep-rel"/>
</dbReference>
<evidence type="ECO:0000313" key="9">
    <source>
        <dbReference type="Proteomes" id="UP000245412"/>
    </source>
</evidence>
<keyword evidence="4 6" id="KW-0862">Zinc</keyword>
<evidence type="ECO:0000256" key="1">
    <source>
        <dbReference type="ARBA" id="ARBA00022670"/>
    </source>
</evidence>
<comment type="cofactor">
    <cofactor evidence="6">
        <name>Zn(2+)</name>
        <dbReference type="ChEBI" id="CHEBI:29105"/>
    </cofactor>
    <text evidence="6">Binds 1 zinc ion.</text>
</comment>
<dbReference type="Proteomes" id="UP000245412">
    <property type="component" value="Unassembled WGS sequence"/>
</dbReference>
<dbReference type="CDD" id="cd09606">
    <property type="entry name" value="M3B_PepF"/>
    <property type="match status" value="1"/>
</dbReference>